<feature type="domain" description="Actin-like protein N-terminal" evidence="1">
    <location>
        <begin position="4"/>
        <end position="128"/>
    </location>
</feature>
<reference evidence="3 4" key="1">
    <citation type="submission" date="2016-02" db="EMBL/GenBank/DDBJ databases">
        <title>Genome sequence of Clostridium thermobutyricum DSM 4928.</title>
        <authorList>
            <person name="Poehlein A."/>
            <person name="Daniel R."/>
        </authorList>
    </citation>
    <scope>NUCLEOTIDE SEQUENCE [LARGE SCALE GENOMIC DNA]</scope>
    <source>
        <strain evidence="3 4">DSM 4928</strain>
    </source>
</reference>
<dbReference type="InterPro" id="IPR043129">
    <property type="entry name" value="ATPase_NBD"/>
</dbReference>
<dbReference type="AlphaFoldDB" id="A0A1V4SV59"/>
<evidence type="ECO:0000259" key="1">
    <source>
        <dbReference type="Pfam" id="PF17989"/>
    </source>
</evidence>
<feature type="domain" description="Actin homologue MreB-like C-terminal" evidence="2">
    <location>
        <begin position="149"/>
        <end position="262"/>
    </location>
</feature>
<gene>
    <name evidence="3" type="ORF">CLTHE_14300</name>
</gene>
<dbReference type="SUPFAM" id="SSF53067">
    <property type="entry name" value="Actin-like ATPase domain"/>
    <property type="match status" value="2"/>
</dbReference>
<evidence type="ECO:0000313" key="3">
    <source>
        <dbReference type="EMBL" id="OPX47859.1"/>
    </source>
</evidence>
<dbReference type="InterPro" id="IPR040607">
    <property type="entry name" value="ALP_N"/>
</dbReference>
<name>A0A1V4SV59_9CLOT</name>
<dbReference type="RefSeq" id="WP_080022644.1">
    <property type="nucleotide sequence ID" value="NZ_LTAY01000037.1"/>
</dbReference>
<dbReference type="Pfam" id="PF21522">
    <property type="entry name" value="MreB-like_C"/>
    <property type="match status" value="1"/>
</dbReference>
<proteinExistence type="predicted"/>
<dbReference type="InterPro" id="IPR049067">
    <property type="entry name" value="MreB-like_C"/>
</dbReference>
<protein>
    <submittedName>
        <fullName evidence="3">StbA protein</fullName>
    </submittedName>
</protein>
<evidence type="ECO:0000313" key="4">
    <source>
        <dbReference type="Proteomes" id="UP000191448"/>
    </source>
</evidence>
<dbReference type="Proteomes" id="UP000191448">
    <property type="component" value="Unassembled WGS sequence"/>
</dbReference>
<dbReference type="Gene3D" id="3.30.420.40">
    <property type="match status" value="2"/>
</dbReference>
<dbReference type="Pfam" id="PF17989">
    <property type="entry name" value="ALP_N"/>
    <property type="match status" value="1"/>
</dbReference>
<accession>A0A1V4SV59</accession>
<sequence>MRIGVDLGNYAVKTSMKDSFLSKVTTKEGFNSTPFYLDYDKFYVEEGEFSTDYNKAEKDITIQLLYYALAKYDANIFDIVVSLPISQYKAKKQGFEQLIRNNNVKTVSFGNMTKDIMIDKILVMPEGASAIYNLSKEQREVIGTKQLLIVDIGGRTTDVALFINNKIKDVKTVSTGSLTVYEEIVEEVNNKFITDFKLEDGEELLKNGLFLKGKQQDLRFIVEILKRHFNAIYKELQLKFNLDLGYVLLTGGGSYLFRKAFKNRLSNVLLSSDPIFDNAIGSLKAGERIWQE</sequence>
<dbReference type="EMBL" id="LTAY01000037">
    <property type="protein sequence ID" value="OPX47859.1"/>
    <property type="molecule type" value="Genomic_DNA"/>
</dbReference>
<evidence type="ECO:0000259" key="2">
    <source>
        <dbReference type="Pfam" id="PF21522"/>
    </source>
</evidence>
<comment type="caution">
    <text evidence="3">The sequence shown here is derived from an EMBL/GenBank/DDBJ whole genome shotgun (WGS) entry which is preliminary data.</text>
</comment>
<organism evidence="3 4">
    <name type="scientific">Clostridium thermobutyricum DSM 4928</name>
    <dbReference type="NCBI Taxonomy" id="1121339"/>
    <lineage>
        <taxon>Bacteria</taxon>
        <taxon>Bacillati</taxon>
        <taxon>Bacillota</taxon>
        <taxon>Clostridia</taxon>
        <taxon>Eubacteriales</taxon>
        <taxon>Clostridiaceae</taxon>
        <taxon>Clostridium</taxon>
    </lineage>
</organism>
<dbReference type="OrthoDB" id="1883643at2"/>